<dbReference type="eggNOG" id="ENOG502ZN3G">
    <property type="taxonomic scope" value="Bacteria"/>
</dbReference>
<reference evidence="3" key="1">
    <citation type="submission" date="2011-04" db="EMBL/GenBank/DDBJ databases">
        <title>Complete sequence of Cellvibrio gilvus ATCC 13127.</title>
        <authorList>
            <person name="Lucas S."/>
            <person name="Han J."/>
            <person name="Lapidus A."/>
            <person name="Cheng J.-F."/>
            <person name="Goodwin L."/>
            <person name="Pitluck S."/>
            <person name="Peters L."/>
            <person name="Munk A."/>
            <person name="Detter J.C."/>
            <person name="Han C."/>
            <person name="Tapia R."/>
            <person name="Land M."/>
            <person name="Hauser L."/>
            <person name="Kyrpides N."/>
            <person name="Ivanova N."/>
            <person name="Ovchinnikova G."/>
            <person name="Pagani I."/>
            <person name="Mead D."/>
            <person name="Brumm P."/>
            <person name="Woyke T."/>
        </authorList>
    </citation>
    <scope>NUCLEOTIDE SEQUENCE [LARGE SCALE GENOMIC DNA]</scope>
    <source>
        <strain evidence="3">ATCC 13127 / NRRL B-14078</strain>
    </source>
</reference>
<dbReference type="EMBL" id="CP002665">
    <property type="protein sequence ID" value="AEI11607.1"/>
    <property type="molecule type" value="Genomic_DNA"/>
</dbReference>
<proteinExistence type="predicted"/>
<sequence>MTRVDDPRALVLPERTRLLHIGSPKTGTTALQNAMSRLRPQLLEQGVRYPGTTLHHQYGASVLLGRKSPAWGGTLPPHEWWDDLQAEIDAETERRVLVSYEMICQGDLPAVQRFADALGERTHAVLVVRSFGTLLPSMWQQRVKMGLSQPLTGFLREALADLDEVRIRYSDAFHRSDGLHLVERWARVLGPENVTVVVLDPARRSLLFDAFEGLLDLPSGLLDTAPSDGHRANRSMSRAEAELVRHLNELTLGERRAPKPEHRRLVWQGAVDRMLKTHEPTRAEGRVAIPRWALEPCQEAGRRLAEVVRAQGVRVHGDLDVLSAPVPVLEETGPPERDLFPVDAAAQALIGMFAGALGRPVTMRPVETRLDADHPLALIGHAGAVPGAPAAAVAPPGSGTGSSGSVPADGPAARAEALAAASTRDLARAVARRATRAPRRAARRVRRRLRREP</sequence>
<protein>
    <recommendedName>
        <fullName evidence="4">Sulfotransferase family protein</fullName>
    </recommendedName>
</protein>
<accession>F8A0Y5</accession>
<feature type="compositionally biased region" description="Low complexity" evidence="1">
    <location>
        <begin position="388"/>
        <end position="424"/>
    </location>
</feature>
<feature type="region of interest" description="Disordered" evidence="1">
    <location>
        <begin position="388"/>
        <end position="453"/>
    </location>
</feature>
<organism evidence="2 3">
    <name type="scientific">Cellulomonas gilvus (strain ATCC 13127 / NRRL B-14078)</name>
    <name type="common">Cellvibrio gilvus</name>
    <dbReference type="NCBI Taxonomy" id="593907"/>
    <lineage>
        <taxon>Bacteria</taxon>
        <taxon>Bacillati</taxon>
        <taxon>Actinomycetota</taxon>
        <taxon>Actinomycetes</taxon>
        <taxon>Micrococcales</taxon>
        <taxon>Cellulomonadaceae</taxon>
        <taxon>Cellulomonas</taxon>
    </lineage>
</organism>
<evidence type="ECO:0008006" key="4">
    <source>
        <dbReference type="Google" id="ProtNLM"/>
    </source>
</evidence>
<dbReference type="InterPro" id="IPR027417">
    <property type="entry name" value="P-loop_NTPase"/>
</dbReference>
<evidence type="ECO:0000313" key="2">
    <source>
        <dbReference type="EMBL" id="AEI11607.1"/>
    </source>
</evidence>
<evidence type="ECO:0000256" key="1">
    <source>
        <dbReference type="SAM" id="MobiDB-lite"/>
    </source>
</evidence>
<dbReference type="SUPFAM" id="SSF52540">
    <property type="entry name" value="P-loop containing nucleoside triphosphate hydrolases"/>
    <property type="match status" value="1"/>
</dbReference>
<evidence type="ECO:0000313" key="3">
    <source>
        <dbReference type="Proteomes" id="UP000000485"/>
    </source>
</evidence>
<dbReference type="HOGENOM" id="CLU_056536_0_0_11"/>
<name>F8A0Y5_CELGA</name>
<feature type="compositionally biased region" description="Basic residues" evidence="1">
    <location>
        <begin position="430"/>
        <end position="453"/>
    </location>
</feature>
<gene>
    <name evidence="2" type="ordered locus">Celgi_1088</name>
</gene>
<dbReference type="KEGG" id="cga:Celgi_1088"/>
<dbReference type="STRING" id="593907.Celgi_1088"/>
<dbReference type="Proteomes" id="UP000000485">
    <property type="component" value="Chromosome"/>
</dbReference>
<dbReference type="Gene3D" id="3.40.50.300">
    <property type="entry name" value="P-loop containing nucleotide triphosphate hydrolases"/>
    <property type="match status" value="1"/>
</dbReference>
<dbReference type="OrthoDB" id="5144031at2"/>
<dbReference type="RefSeq" id="WP_013883126.1">
    <property type="nucleotide sequence ID" value="NC_015671.1"/>
</dbReference>
<keyword evidence="3" id="KW-1185">Reference proteome</keyword>
<dbReference type="AlphaFoldDB" id="F8A0Y5"/>